<feature type="region of interest" description="Disordered" evidence="1">
    <location>
        <begin position="1"/>
        <end position="705"/>
    </location>
</feature>
<feature type="compositionally biased region" description="Acidic residues" evidence="1">
    <location>
        <begin position="732"/>
        <end position="741"/>
    </location>
</feature>
<feature type="compositionally biased region" description="Polar residues" evidence="1">
    <location>
        <begin position="265"/>
        <end position="275"/>
    </location>
</feature>
<feature type="compositionally biased region" description="Acidic residues" evidence="1">
    <location>
        <begin position="1257"/>
        <end position="1267"/>
    </location>
</feature>
<feature type="compositionally biased region" description="Polar residues" evidence="1">
    <location>
        <begin position="84"/>
        <end position="110"/>
    </location>
</feature>
<feature type="compositionally biased region" description="Acidic residues" evidence="1">
    <location>
        <begin position="582"/>
        <end position="593"/>
    </location>
</feature>
<proteinExistence type="predicted"/>
<feature type="region of interest" description="Disordered" evidence="1">
    <location>
        <begin position="944"/>
        <end position="989"/>
    </location>
</feature>
<feature type="compositionally biased region" description="Acidic residues" evidence="1">
    <location>
        <begin position="1274"/>
        <end position="1283"/>
    </location>
</feature>
<feature type="compositionally biased region" description="Polar residues" evidence="1">
    <location>
        <begin position="765"/>
        <end position="778"/>
    </location>
</feature>
<feature type="compositionally biased region" description="Basic and acidic residues" evidence="1">
    <location>
        <begin position="809"/>
        <end position="822"/>
    </location>
</feature>
<feature type="compositionally biased region" description="Low complexity" evidence="1">
    <location>
        <begin position="695"/>
        <end position="705"/>
    </location>
</feature>
<feature type="compositionally biased region" description="Polar residues" evidence="1">
    <location>
        <begin position="828"/>
        <end position="839"/>
    </location>
</feature>
<feature type="compositionally biased region" description="Basic residues" evidence="1">
    <location>
        <begin position="218"/>
        <end position="229"/>
    </location>
</feature>
<feature type="compositionally biased region" description="Acidic residues" evidence="1">
    <location>
        <begin position="504"/>
        <end position="516"/>
    </location>
</feature>
<feature type="compositionally biased region" description="Pro residues" evidence="1">
    <location>
        <begin position="642"/>
        <end position="656"/>
    </location>
</feature>
<accession>A0A5C3QVY1</accession>
<feature type="compositionally biased region" description="Polar residues" evidence="1">
    <location>
        <begin position="945"/>
        <end position="955"/>
    </location>
</feature>
<feature type="compositionally biased region" description="Low complexity" evidence="1">
    <location>
        <begin position="624"/>
        <end position="641"/>
    </location>
</feature>
<feature type="region of interest" description="Disordered" evidence="1">
    <location>
        <begin position="1227"/>
        <end position="1383"/>
    </location>
</feature>
<feature type="compositionally biased region" description="Low complexity" evidence="1">
    <location>
        <begin position="244"/>
        <end position="264"/>
    </location>
</feature>
<feature type="region of interest" description="Disordered" evidence="1">
    <location>
        <begin position="725"/>
        <end position="909"/>
    </location>
</feature>
<feature type="compositionally biased region" description="Pro residues" evidence="1">
    <location>
        <begin position="136"/>
        <end position="147"/>
    </location>
</feature>
<feature type="compositionally biased region" description="Acidic residues" evidence="1">
    <location>
        <begin position="410"/>
        <end position="421"/>
    </location>
</feature>
<feature type="compositionally biased region" description="Basic and acidic residues" evidence="1">
    <location>
        <begin position="494"/>
        <end position="503"/>
    </location>
</feature>
<dbReference type="OrthoDB" id="3258279at2759"/>
<feature type="compositionally biased region" description="Acidic residues" evidence="1">
    <location>
        <begin position="442"/>
        <end position="455"/>
    </location>
</feature>
<feature type="compositionally biased region" description="Basic and acidic residues" evidence="1">
    <location>
        <begin position="956"/>
        <end position="965"/>
    </location>
</feature>
<sequence>MPPPHSSPQSMPRTLPDPSRSLISPPPEESLRRTPSTTPSSANPKRKRSNAPTAPRPLDLIQRTESTQSIDITPNPKPRKQTRRSTTGEQSGTFDSPTRPQRSVRQSPHASNPDADFILAPPSSTAKSRRSRTPMEIPPYEPPPDRFTPPREVTVSPTLQPLNKPRNSKSGGGPSTAEKKKRVKVVVQVKKEMPDIDLSLPLPPPSPTDDPLLLSGPRRARRKSLKQRSTRTSGFASTRDDLLAAASGASSSSSSPDQSISSQSEGDNNYANNPASVFGPTPDEPLPSSSPPSSSPSRPALPWGSSHAASSSSPARPFDSDLPSFEAALTQTLHSLSTHPHDQLPVHIEEDPWPDSDPENFDEEGEYTGRFNTSFVPTKQDPPTSGTRERMERWGKQGSPFPRGGLSYAVEDDEEEMEVDEDTLKTPRKGDAQFKANPIVLSDEEEEEEEYEEYSMEVGGDMDASLNDVSVSLEEGGFAPLQEQPTDDDEDVAFVDRELSKEPEAEEDRELEDEDKVQEPGKIDPFTPITPPISNEPVFTPRPKGRTSLHAARVSVSSPAEAQNALSSSPREPEAPPAHSEDAEEHEEEEEGAEPTYIQPHYFDFSAKLDSRVHPAATPPPEGPSIVIQSPSSPSHVSPSLSPSPPARSPSPPPQPVFVQRQPVFSRPQTQAQLAQSSTKSPFRNFAASSTPKIASSSNHASSSKYAATPKFAFTSTPRLIASCTANVNGSGDEDEDEDDVFGTSRDGIEIYPSARSPEHEVRGSSFQRESSAPSPASVSFRRGMDGDGEEGVERMYPDLDTLQNGDVKGLENDDGEGRVYPDLRTLQPDSETLPSTPYASGHHDAQRHNVQPQIHDDLSAQHEYWSPQHDAPTLSHDSQHQPQFDLLDDEDDDESDESSVAGSDTSMIKITSDDPRAAARAAAILKQYDYECYTRLALPKRSRASTSRSLSIDTLSKDARRRGLSDSGITKGKGKRTSLSMSMSRSPARRGGVIGDQVFIPGNPATTLPALLHEAEASLELDRSVLGGGNSVRFTTPEHQRSLHVEQQPRKGEWTKDDWKLLDACFTDERIAVGMSIGLMEGELAGVDSVDLEDVVRRFKEMSGIGAISEEEVGAWSMASLMKRARALQRKQREGNVAKPTGRVSMTPSISTSGSPQVRIPEFTPLSQQPGPSGRTGLGAGLLKRPKLPAPVQGGLFSRTSSSSSTATQPAPVLFAPRYSHLLHAAGSSGGTSPQTSFSEGYDASEIYDASHSYEDDQDIAEEEEVSNQSLIFDDDEEDEEDHANPLAAAPSPAPSGLGGRMKGFLMSYLPRSSPKPSAIPKPLKPTIPKPLKPTRPGLPLPSPSILSKPRGPVKTPARRPAPKGPAPKDLVSLNNMPPPQENKIVNRAVKKPEGRLVQLNHVEPPKESAPVDVRRRRSSGASVKDLVKSFESMSEQDVIGLGLGPRKGSGLKRTKSLVAGKPKWR</sequence>
<dbReference type="PANTHER" id="PTHR24216">
    <property type="entry name" value="PAXILLIN-RELATED"/>
    <property type="match status" value="1"/>
</dbReference>
<feature type="compositionally biased region" description="Low complexity" evidence="1">
    <location>
        <begin position="295"/>
        <end position="315"/>
    </location>
</feature>
<feature type="compositionally biased region" description="Polar residues" evidence="1">
    <location>
        <begin position="1145"/>
        <end position="1157"/>
    </location>
</feature>
<feature type="compositionally biased region" description="Low complexity" evidence="1">
    <location>
        <begin position="1199"/>
        <end position="1209"/>
    </location>
</feature>
<feature type="compositionally biased region" description="Basic and acidic residues" evidence="1">
    <location>
        <begin position="339"/>
        <end position="350"/>
    </location>
</feature>
<dbReference type="Proteomes" id="UP000305067">
    <property type="component" value="Unassembled WGS sequence"/>
</dbReference>
<evidence type="ECO:0000256" key="1">
    <source>
        <dbReference type="SAM" id="MobiDB-lite"/>
    </source>
</evidence>
<organism evidence="2 3">
    <name type="scientific">Pterulicium gracile</name>
    <dbReference type="NCBI Taxonomy" id="1884261"/>
    <lineage>
        <taxon>Eukaryota</taxon>
        <taxon>Fungi</taxon>
        <taxon>Dikarya</taxon>
        <taxon>Basidiomycota</taxon>
        <taxon>Agaricomycotina</taxon>
        <taxon>Agaricomycetes</taxon>
        <taxon>Agaricomycetidae</taxon>
        <taxon>Agaricales</taxon>
        <taxon>Pleurotineae</taxon>
        <taxon>Pterulaceae</taxon>
        <taxon>Pterulicium</taxon>
    </lineage>
</organism>
<gene>
    <name evidence="2" type="ORF">BDV98DRAFT_653264</name>
</gene>
<protein>
    <submittedName>
        <fullName evidence="2">Uncharacterized protein</fullName>
    </submittedName>
</protein>
<dbReference type="PANTHER" id="PTHR24216:SF8">
    <property type="entry name" value="PAXILLIN, ISOFORM F"/>
    <property type="match status" value="1"/>
</dbReference>
<feature type="compositionally biased region" description="Acidic residues" evidence="1">
    <location>
        <begin position="351"/>
        <end position="366"/>
    </location>
</feature>
<feature type="compositionally biased region" description="Acidic residues" evidence="1">
    <location>
        <begin position="887"/>
        <end position="898"/>
    </location>
</feature>
<name>A0A5C3QVY1_9AGAR</name>
<feature type="compositionally biased region" description="Low complexity" evidence="1">
    <location>
        <begin position="657"/>
        <end position="666"/>
    </location>
</feature>
<feature type="compositionally biased region" description="Polar residues" evidence="1">
    <location>
        <begin position="667"/>
        <end position="694"/>
    </location>
</feature>
<evidence type="ECO:0000313" key="3">
    <source>
        <dbReference type="Proteomes" id="UP000305067"/>
    </source>
</evidence>
<feature type="compositionally biased region" description="Pro residues" evidence="1">
    <location>
        <begin position="1319"/>
        <end position="1344"/>
    </location>
</feature>
<feature type="compositionally biased region" description="Polar residues" evidence="1">
    <location>
        <begin position="63"/>
        <end position="72"/>
    </location>
</feature>
<reference evidence="2 3" key="1">
    <citation type="journal article" date="2019" name="Nat. Ecol. Evol.">
        <title>Megaphylogeny resolves global patterns of mushroom evolution.</title>
        <authorList>
            <person name="Varga T."/>
            <person name="Krizsan K."/>
            <person name="Foldi C."/>
            <person name="Dima B."/>
            <person name="Sanchez-Garcia M."/>
            <person name="Sanchez-Ramirez S."/>
            <person name="Szollosi G.J."/>
            <person name="Szarkandi J.G."/>
            <person name="Papp V."/>
            <person name="Albert L."/>
            <person name="Andreopoulos W."/>
            <person name="Angelini C."/>
            <person name="Antonin V."/>
            <person name="Barry K.W."/>
            <person name="Bougher N.L."/>
            <person name="Buchanan P."/>
            <person name="Buyck B."/>
            <person name="Bense V."/>
            <person name="Catcheside P."/>
            <person name="Chovatia M."/>
            <person name="Cooper J."/>
            <person name="Damon W."/>
            <person name="Desjardin D."/>
            <person name="Finy P."/>
            <person name="Geml J."/>
            <person name="Haridas S."/>
            <person name="Hughes K."/>
            <person name="Justo A."/>
            <person name="Karasinski D."/>
            <person name="Kautmanova I."/>
            <person name="Kiss B."/>
            <person name="Kocsube S."/>
            <person name="Kotiranta H."/>
            <person name="LaButti K.M."/>
            <person name="Lechner B.E."/>
            <person name="Liimatainen K."/>
            <person name="Lipzen A."/>
            <person name="Lukacs Z."/>
            <person name="Mihaltcheva S."/>
            <person name="Morgado L.N."/>
            <person name="Niskanen T."/>
            <person name="Noordeloos M.E."/>
            <person name="Ohm R.A."/>
            <person name="Ortiz-Santana B."/>
            <person name="Ovrebo C."/>
            <person name="Racz N."/>
            <person name="Riley R."/>
            <person name="Savchenko A."/>
            <person name="Shiryaev A."/>
            <person name="Soop K."/>
            <person name="Spirin V."/>
            <person name="Szebenyi C."/>
            <person name="Tomsovsky M."/>
            <person name="Tulloss R.E."/>
            <person name="Uehling J."/>
            <person name="Grigoriev I.V."/>
            <person name="Vagvolgyi C."/>
            <person name="Papp T."/>
            <person name="Martin F.M."/>
            <person name="Miettinen O."/>
            <person name="Hibbett D.S."/>
            <person name="Nagy L.G."/>
        </authorList>
    </citation>
    <scope>NUCLEOTIDE SEQUENCE [LARGE SCALE GENOMIC DNA]</scope>
    <source>
        <strain evidence="2 3">CBS 309.79</strain>
    </source>
</reference>
<dbReference type="STRING" id="1884261.A0A5C3QVY1"/>
<feature type="region of interest" description="Disordered" evidence="1">
    <location>
        <begin position="1131"/>
        <end position="1210"/>
    </location>
</feature>
<feature type="compositionally biased region" description="Pro residues" evidence="1">
    <location>
        <begin position="282"/>
        <end position="294"/>
    </location>
</feature>
<evidence type="ECO:0000313" key="2">
    <source>
        <dbReference type="EMBL" id="TFL05487.1"/>
    </source>
</evidence>
<feature type="compositionally biased region" description="Polar residues" evidence="1">
    <location>
        <begin position="329"/>
        <end position="338"/>
    </location>
</feature>
<feature type="region of interest" description="Disordered" evidence="1">
    <location>
        <begin position="1442"/>
        <end position="1467"/>
    </location>
</feature>
<dbReference type="EMBL" id="ML178816">
    <property type="protein sequence ID" value="TFL05487.1"/>
    <property type="molecule type" value="Genomic_DNA"/>
</dbReference>
<feature type="compositionally biased region" description="Polar residues" evidence="1">
    <location>
        <begin position="370"/>
        <end position="386"/>
    </location>
</feature>
<keyword evidence="3" id="KW-1185">Reference proteome</keyword>
<feature type="compositionally biased region" description="Basic and acidic residues" evidence="1">
    <location>
        <begin position="422"/>
        <end position="432"/>
    </location>
</feature>